<dbReference type="Proteomes" id="UP000053058">
    <property type="component" value="Unassembled WGS sequence"/>
</dbReference>
<accession>A0A0V8CLE9</accession>
<name>A0A0V8CLE9_LACLL</name>
<dbReference type="PATRIC" id="fig|1360.105.peg.1828"/>
<comment type="caution">
    <text evidence="1">The sequence shown here is derived from an EMBL/GenBank/DDBJ whole genome shotgun (WGS) entry which is preliminary data.</text>
</comment>
<protein>
    <submittedName>
        <fullName evidence="1">Uncharacterized protein</fullName>
    </submittedName>
</protein>
<organism evidence="1 2">
    <name type="scientific">Lactococcus lactis subsp. lactis</name>
    <name type="common">Streptococcus lactis</name>
    <dbReference type="NCBI Taxonomy" id="1360"/>
    <lineage>
        <taxon>Bacteria</taxon>
        <taxon>Bacillati</taxon>
        <taxon>Bacillota</taxon>
        <taxon>Bacilli</taxon>
        <taxon>Lactobacillales</taxon>
        <taxon>Streptococcaceae</taxon>
        <taxon>Lactococcus</taxon>
    </lineage>
</organism>
<dbReference type="EMBL" id="LKLN01000084">
    <property type="protein sequence ID" value="KSU02174.1"/>
    <property type="molecule type" value="Genomic_DNA"/>
</dbReference>
<dbReference type="AlphaFoldDB" id="A0A0V8CLE9"/>
<evidence type="ECO:0000313" key="2">
    <source>
        <dbReference type="Proteomes" id="UP000053058"/>
    </source>
</evidence>
<sequence length="39" mass="4730">MLIPEKLFINTSEKHQLLMFFLLTNNIKVVEWVHYNNNP</sequence>
<reference evidence="2" key="1">
    <citation type="submission" date="2015-10" db="EMBL/GenBank/DDBJ databases">
        <title>Draft Genome Sequences of 11 Lactococcus lactis subspecies cremoris strains.</title>
        <authorList>
            <person name="Wels M."/>
            <person name="Backus L."/>
            <person name="Boekhorst J."/>
            <person name="Dijkstra A."/>
            <person name="Beerthuizen M."/>
            <person name="Kelly W."/>
            <person name="Siezen R."/>
            <person name="Bachmann H."/>
            <person name="Van Hijum S."/>
        </authorList>
    </citation>
    <scope>NUCLEOTIDE SEQUENCE [LARGE SCALE GENOMIC DNA]</scope>
    <source>
        <strain evidence="2">KF282</strain>
    </source>
</reference>
<gene>
    <name evidence="1" type="ORF">KF282_2371</name>
</gene>
<proteinExistence type="predicted"/>
<evidence type="ECO:0000313" key="1">
    <source>
        <dbReference type="EMBL" id="KSU02174.1"/>
    </source>
</evidence>